<reference evidence="1" key="1">
    <citation type="submission" date="2023-05" db="EMBL/GenBank/DDBJ databases">
        <authorList>
            <person name="Stuckert A."/>
        </authorList>
    </citation>
    <scope>NUCLEOTIDE SEQUENCE</scope>
</reference>
<evidence type="ECO:0000313" key="2">
    <source>
        <dbReference type="Proteomes" id="UP001162483"/>
    </source>
</evidence>
<evidence type="ECO:0000313" key="1">
    <source>
        <dbReference type="EMBL" id="CAI9536065.1"/>
    </source>
</evidence>
<protein>
    <submittedName>
        <fullName evidence="1">Uncharacterized protein</fullName>
    </submittedName>
</protein>
<name>A0ABN9APC6_9NEOB</name>
<gene>
    <name evidence="1" type="ORF">SPARVUS_LOCUS978643</name>
</gene>
<proteinExistence type="predicted"/>
<organism evidence="1 2">
    <name type="scientific">Staurois parvus</name>
    <dbReference type="NCBI Taxonomy" id="386267"/>
    <lineage>
        <taxon>Eukaryota</taxon>
        <taxon>Metazoa</taxon>
        <taxon>Chordata</taxon>
        <taxon>Craniata</taxon>
        <taxon>Vertebrata</taxon>
        <taxon>Euteleostomi</taxon>
        <taxon>Amphibia</taxon>
        <taxon>Batrachia</taxon>
        <taxon>Anura</taxon>
        <taxon>Neobatrachia</taxon>
        <taxon>Ranoidea</taxon>
        <taxon>Ranidae</taxon>
        <taxon>Staurois</taxon>
    </lineage>
</organism>
<sequence>ISNYHIKNQKASRNSVKIKKILESKFIVKIISAQTVRMNCSPQCSEAKSKSEASRLLCPGAD</sequence>
<accession>A0ABN9APC6</accession>
<dbReference type="EMBL" id="CATNWA010000297">
    <property type="protein sequence ID" value="CAI9536065.1"/>
    <property type="molecule type" value="Genomic_DNA"/>
</dbReference>
<feature type="non-terminal residue" evidence="1">
    <location>
        <position position="1"/>
    </location>
</feature>
<keyword evidence="2" id="KW-1185">Reference proteome</keyword>
<dbReference type="Proteomes" id="UP001162483">
    <property type="component" value="Unassembled WGS sequence"/>
</dbReference>
<comment type="caution">
    <text evidence="1">The sequence shown here is derived from an EMBL/GenBank/DDBJ whole genome shotgun (WGS) entry which is preliminary data.</text>
</comment>